<sequence length="630" mass="71280">MATEPTHPFGGPMTMHSASDDNSGDIFEEIEETLQNLIGTIHDRMNPRRTRTRGSGEQQLIANALCDDVASLVKRELQQQQRDNAAIHPQHLLDLPRELLDKIIINVSQTDLKSLRVTCSKLEDAANPVVFDHICLSKTKKDRRHFFSVATTPHLAMHVKQLTWFEMAEDETVFGETAVEVLREIIPGINYNDPILLHLAQAGGQLEHDIKKTLPVLADMASSLFWLPSTPQWNNLERARINVRRDRIIHSWTKLFHRALDSMPKLTTFASRPMPAYHVLSEQDSAYEFVAYTFQKETLSNIKGYQRNDGLFSFLLPAMKRPQCAVRHLYWADEVAGKLSSSANRIRPEHRTAFRNLTSIDLCLSLRPTPPPGLIQYGHPFSAELTWFRLGKCLDLAHYLTEITICFEKAISDALRPKALLEALDSLLFRPNGHWPNLTSLTLRDGLSEPSDLLEGPLSVFLKRHSQTLRHLTFQRWYVSQIFLRFCGNKRLPQMERIQIDNGDIDEDGASAAEPALLALLRGETDKMPLEDGATSCNVTIPAVEEPIEEKHHVSCWANPKFATVTKEMDFCAGVLQRTTMPSDDEDDEDFEDADWTDTSDSVTDYELDVDSDAEFNHQSESGDGSGDVE</sequence>
<feature type="region of interest" description="Disordered" evidence="1">
    <location>
        <begin position="578"/>
        <end position="630"/>
    </location>
</feature>
<protein>
    <recommendedName>
        <fullName evidence="2">F-box domain-containing protein</fullName>
    </recommendedName>
</protein>
<evidence type="ECO:0000313" key="4">
    <source>
        <dbReference type="Proteomes" id="UP001583177"/>
    </source>
</evidence>
<organism evidence="3 4">
    <name type="scientific">Diaporthe australafricana</name>
    <dbReference type="NCBI Taxonomy" id="127596"/>
    <lineage>
        <taxon>Eukaryota</taxon>
        <taxon>Fungi</taxon>
        <taxon>Dikarya</taxon>
        <taxon>Ascomycota</taxon>
        <taxon>Pezizomycotina</taxon>
        <taxon>Sordariomycetes</taxon>
        <taxon>Sordariomycetidae</taxon>
        <taxon>Diaporthales</taxon>
        <taxon>Diaporthaceae</taxon>
        <taxon>Diaporthe</taxon>
    </lineage>
</organism>
<accession>A0ABR3W009</accession>
<comment type="caution">
    <text evidence="3">The sequence shown here is derived from an EMBL/GenBank/DDBJ whole genome shotgun (WGS) entry which is preliminary data.</text>
</comment>
<dbReference type="InterPro" id="IPR001810">
    <property type="entry name" value="F-box_dom"/>
</dbReference>
<reference evidence="3 4" key="1">
    <citation type="journal article" date="2024" name="IMA Fungus">
        <title>IMA Genome - F19 : A genome assembly and annotation guide to empower mycologists, including annotated draft genome sequences of Ceratocystis pirilliformis, Diaporthe australafricana, Fusarium ophioides, Paecilomyces lecythidis, and Sporothrix stenoceras.</title>
        <authorList>
            <person name="Aylward J."/>
            <person name="Wilson A.M."/>
            <person name="Visagie C.M."/>
            <person name="Spraker J."/>
            <person name="Barnes I."/>
            <person name="Buitendag C."/>
            <person name="Ceriani C."/>
            <person name="Del Mar Angel L."/>
            <person name="du Plessis D."/>
            <person name="Fuchs T."/>
            <person name="Gasser K."/>
            <person name="Kramer D."/>
            <person name="Li W."/>
            <person name="Munsamy K."/>
            <person name="Piso A."/>
            <person name="Price J.L."/>
            <person name="Sonnekus B."/>
            <person name="Thomas C."/>
            <person name="van der Nest A."/>
            <person name="van Dijk A."/>
            <person name="van Heerden A."/>
            <person name="van Vuuren N."/>
            <person name="Yilmaz N."/>
            <person name="Duong T.A."/>
            <person name="van der Merwe N.A."/>
            <person name="Wingfield M.J."/>
            <person name="Wingfield B.D."/>
        </authorList>
    </citation>
    <scope>NUCLEOTIDE SEQUENCE [LARGE SCALE GENOMIC DNA]</scope>
    <source>
        <strain evidence="3 4">CMW 18300</strain>
    </source>
</reference>
<dbReference type="Pfam" id="PF00646">
    <property type="entry name" value="F-box"/>
    <property type="match status" value="1"/>
</dbReference>
<dbReference type="PROSITE" id="PS50181">
    <property type="entry name" value="FBOX"/>
    <property type="match status" value="1"/>
</dbReference>
<keyword evidence="4" id="KW-1185">Reference proteome</keyword>
<evidence type="ECO:0000259" key="2">
    <source>
        <dbReference type="PROSITE" id="PS50181"/>
    </source>
</evidence>
<feature type="compositionally biased region" description="Acidic residues" evidence="1">
    <location>
        <begin position="583"/>
        <end position="614"/>
    </location>
</feature>
<evidence type="ECO:0000256" key="1">
    <source>
        <dbReference type="SAM" id="MobiDB-lite"/>
    </source>
</evidence>
<feature type="region of interest" description="Disordered" evidence="1">
    <location>
        <begin position="1"/>
        <end position="23"/>
    </location>
</feature>
<gene>
    <name evidence="3" type="ORF">Daus18300_013170</name>
</gene>
<dbReference type="EMBL" id="JAWRVE010000196">
    <property type="protein sequence ID" value="KAL1849669.1"/>
    <property type="molecule type" value="Genomic_DNA"/>
</dbReference>
<dbReference type="SUPFAM" id="SSF81383">
    <property type="entry name" value="F-box domain"/>
    <property type="match status" value="1"/>
</dbReference>
<dbReference type="Proteomes" id="UP001583177">
    <property type="component" value="Unassembled WGS sequence"/>
</dbReference>
<feature type="domain" description="F-box" evidence="2">
    <location>
        <begin position="89"/>
        <end position="134"/>
    </location>
</feature>
<name>A0ABR3W009_9PEZI</name>
<evidence type="ECO:0000313" key="3">
    <source>
        <dbReference type="EMBL" id="KAL1849669.1"/>
    </source>
</evidence>
<dbReference type="InterPro" id="IPR036047">
    <property type="entry name" value="F-box-like_dom_sf"/>
</dbReference>
<proteinExistence type="predicted"/>